<proteinExistence type="predicted"/>
<sequence>MTEKYILSVHIEKLGHKIQEIRERALRNIISKLESGYIFDNDLARSKEILQKLFDWFSFPEHSCEDLVLKLIENVLQSESGRTLLKYYGHENVIKELQRIHNCVRSDYHEEINNLIKDIKQFCKTENAIVPPLISDIPLSYRSNEQYIPINRSKSAESTATPIEGIVQVSSSNEQQTGIEIVNTANSISPGESTDETELYLPYFSLCWYPLINTDRHVLESVENSLRNPPEPSALLHTCEFFSDVMLHDFPAEVFLQRPVIIFELQKLVRTCTSSRIKAAVLNALIKFTKLLGIRINYFTDPDTYNLKQFFLSHPFSPLSSPIDASISSNVTSYRSNISSDIEKTETINILKMKQLPLPYYCLNSIGCILDYLYSRANDIKEAIYMRKWRICTVRALLLLNNLLDLLGLCVTMKIWDCRESEVVREVVKILREILIKFADTIDHFLFRLETISSDFEPNSRFIHINLLNSCLKLLSFTTPDDKIDIILPRNLKNVITATLLDAAISRLYPGIHDKLLELVEKFNGRYENDTFTKYQDVKAVCKSMTSAVDFLKNYKSLPTDESILLVKASLSSLDFHKKLSLIRIFIEICANKLPLVIDNQHLRENASVIVLELLSHCDTDIKKEMYRLFSEDIWNSVIQAIISTLPALLCYVDHISPIGRTLLSLLDPDVAQTMGLTTLEILRGNSCLLFSADGSIRDEAVSRICWLLASQGDNRDLLPRINNLLDKSLSMSCQIKHVYDLNKMQTTQHYYQANSLQQVLDLLNSNNIEPVIRRSALTQISVMMEDPIMHNTFLQKDGVKIIIDVMRSALDDSDYRDYPDSIVPAASILKSICLFNARIRQNLSINLELYYLVLRGLFLFCTEERMKHEGSTLLFLLLYNYYIKGSPSNFNLSLPQIVMKKFRVPFSCQPYQSKIEEVHNRLSGRARHFFSNSVLMIKFIFIEILLQDKYCLQSLQIHWNSEWFGGFSELLTGKEINYTDTDDFNTILRLSHVDLMQIQSTSMEYCIDNCLKMVQNATKHQDVVDSLIKLTGYINLYKCIKYNFIFENNILSLPWKESFDRFLNVIPSSQEDNELLQYLLEFLTNFAALYKEEGIECWISNFLKNETNPILTLLSNETIEDAESKILNKDLLQLITTCVTFEQHYLDLYGLNLICASSWTHLIEIIATNLKFNDSQHFYNLAYLDALLSCLVHLTASLGWVKNNKNDLSSRNLLVQLVTGLCEMIGAFHCGKGDSAVNSVMGLSITRHAVLILNHLLAEMQQSNINEWECCFIDEESGIEDNFYNLTSLWFCRDIVLRAGIFQLFGGLATSHKCAINIVQEYRRIRKADVWEIAINVLLDHEEANIIRENVAVFLTNLSSHIITISQESFTLDKAVTPYSQVLIVHVTYFYCVPNFTIFL</sequence>
<evidence type="ECO:0000313" key="2">
    <source>
        <dbReference type="Proteomes" id="UP001056778"/>
    </source>
</evidence>
<organism evidence="1 2">
    <name type="scientific">Holotrichia oblita</name>
    <name type="common">Chafer beetle</name>
    <dbReference type="NCBI Taxonomy" id="644536"/>
    <lineage>
        <taxon>Eukaryota</taxon>
        <taxon>Metazoa</taxon>
        <taxon>Ecdysozoa</taxon>
        <taxon>Arthropoda</taxon>
        <taxon>Hexapoda</taxon>
        <taxon>Insecta</taxon>
        <taxon>Pterygota</taxon>
        <taxon>Neoptera</taxon>
        <taxon>Endopterygota</taxon>
        <taxon>Coleoptera</taxon>
        <taxon>Polyphaga</taxon>
        <taxon>Scarabaeiformia</taxon>
        <taxon>Scarabaeidae</taxon>
        <taxon>Melolonthinae</taxon>
        <taxon>Holotrichia</taxon>
    </lineage>
</organism>
<dbReference type="EMBL" id="CM043019">
    <property type="protein sequence ID" value="KAI4460697.1"/>
    <property type="molecule type" value="Genomic_DNA"/>
</dbReference>
<accession>A0ACB9T1P1</accession>
<comment type="caution">
    <text evidence="1">The sequence shown here is derived from an EMBL/GenBank/DDBJ whole genome shotgun (WGS) entry which is preliminary data.</text>
</comment>
<evidence type="ECO:0000313" key="1">
    <source>
        <dbReference type="EMBL" id="KAI4460697.1"/>
    </source>
</evidence>
<protein>
    <submittedName>
        <fullName evidence="1">Rotatin</fullName>
    </submittedName>
</protein>
<dbReference type="Proteomes" id="UP001056778">
    <property type="component" value="Chromosome 5"/>
</dbReference>
<reference evidence="1" key="1">
    <citation type="submission" date="2022-04" db="EMBL/GenBank/DDBJ databases">
        <title>Chromosome-scale genome assembly of Holotrichia oblita Faldermann.</title>
        <authorList>
            <person name="Rongchong L."/>
        </authorList>
    </citation>
    <scope>NUCLEOTIDE SEQUENCE</scope>
    <source>
        <strain evidence="1">81SQS9</strain>
    </source>
</reference>
<keyword evidence="2" id="KW-1185">Reference proteome</keyword>
<gene>
    <name evidence="1" type="ORF">MML48_5g00004520</name>
</gene>
<name>A0ACB9T1P1_HOLOL</name>